<keyword evidence="1" id="KW-0812">Transmembrane</keyword>
<keyword evidence="1" id="KW-0472">Membrane</keyword>
<evidence type="ECO:0000313" key="3">
    <source>
        <dbReference type="Proteomes" id="UP000198683"/>
    </source>
</evidence>
<reference evidence="2 3" key="1">
    <citation type="submission" date="2016-10" db="EMBL/GenBank/DDBJ databases">
        <authorList>
            <person name="de Groot N.N."/>
        </authorList>
    </citation>
    <scope>NUCLEOTIDE SEQUENCE [LARGE SCALE GENOMIC DNA]</scope>
    <source>
        <strain evidence="2 3">CGMCC 4.5681</strain>
    </source>
</reference>
<gene>
    <name evidence="2" type="ORF">SAMN05421874_101333</name>
</gene>
<organism evidence="2 3">
    <name type="scientific">Nonomuraea maritima</name>
    <dbReference type="NCBI Taxonomy" id="683260"/>
    <lineage>
        <taxon>Bacteria</taxon>
        <taxon>Bacillati</taxon>
        <taxon>Actinomycetota</taxon>
        <taxon>Actinomycetes</taxon>
        <taxon>Streptosporangiales</taxon>
        <taxon>Streptosporangiaceae</taxon>
        <taxon>Nonomuraea</taxon>
    </lineage>
</organism>
<keyword evidence="3" id="KW-1185">Reference proteome</keyword>
<accession>A0A1G8SIX6</accession>
<evidence type="ECO:0000256" key="1">
    <source>
        <dbReference type="SAM" id="Phobius"/>
    </source>
</evidence>
<evidence type="ECO:0000313" key="2">
    <source>
        <dbReference type="EMBL" id="SDJ29114.1"/>
    </source>
</evidence>
<dbReference type="Proteomes" id="UP000198683">
    <property type="component" value="Unassembled WGS sequence"/>
</dbReference>
<feature type="transmembrane region" description="Helical" evidence="1">
    <location>
        <begin position="6"/>
        <end position="27"/>
    </location>
</feature>
<dbReference type="RefSeq" id="WP_090758776.1">
    <property type="nucleotide sequence ID" value="NZ_FNFB01000001.1"/>
</dbReference>
<dbReference type="AlphaFoldDB" id="A0A1G8SIX6"/>
<dbReference type="OrthoDB" id="3542762at2"/>
<name>A0A1G8SIX6_9ACTN</name>
<keyword evidence="1" id="KW-1133">Transmembrane helix</keyword>
<dbReference type="EMBL" id="FNFB01000001">
    <property type="protein sequence ID" value="SDJ29114.1"/>
    <property type="molecule type" value="Genomic_DNA"/>
</dbReference>
<dbReference type="STRING" id="683260.SAMN05421874_101333"/>
<sequence length="63" mass="6661">MTALPLIIAGLLGVTLLVGYVAVLMGIRREDKALSLRQGPSTASASLARKVTGCYVRNEASWT</sequence>
<proteinExistence type="predicted"/>
<protein>
    <submittedName>
        <fullName evidence="2">Uncharacterized protein</fullName>
    </submittedName>
</protein>